<proteinExistence type="inferred from homology"/>
<keyword evidence="1" id="KW-0224">Dipeptidase</keyword>
<protein>
    <recommendedName>
        <fullName evidence="1">Dipeptidase</fullName>
        <ecNumber evidence="1">3.4.13.19</ecNumber>
    </recommendedName>
</protein>
<dbReference type="InterPro" id="IPR008257">
    <property type="entry name" value="Pept_M19"/>
</dbReference>
<dbReference type="EC" id="3.4.13.19" evidence="1"/>
<keyword evidence="1" id="KW-1015">Disulfide bond</keyword>
<dbReference type="PROSITE" id="PS51365">
    <property type="entry name" value="RENAL_DIPEPTIDASE_2"/>
    <property type="match status" value="1"/>
</dbReference>
<comment type="caution">
    <text evidence="2">The sequence shown here is derived from an EMBL/GenBank/DDBJ whole genome shotgun (WGS) entry which is preliminary data.</text>
</comment>
<gene>
    <name evidence="2" type="ORF">NQ315_005590</name>
</gene>
<comment type="catalytic activity">
    <reaction evidence="1">
        <text>an L-aminoacyl-L-amino acid + H2O = 2 an L-alpha-amino acid</text>
        <dbReference type="Rhea" id="RHEA:48940"/>
        <dbReference type="ChEBI" id="CHEBI:15377"/>
        <dbReference type="ChEBI" id="CHEBI:59869"/>
        <dbReference type="ChEBI" id="CHEBI:77460"/>
        <dbReference type="EC" id="3.4.13.19"/>
    </reaction>
</comment>
<keyword evidence="1" id="KW-0378">Hydrolase</keyword>
<evidence type="ECO:0000313" key="3">
    <source>
        <dbReference type="Proteomes" id="UP001159042"/>
    </source>
</evidence>
<evidence type="ECO:0000313" key="2">
    <source>
        <dbReference type="EMBL" id="KAJ8917541.1"/>
    </source>
</evidence>
<dbReference type="GO" id="GO:0070573">
    <property type="term" value="F:metallodipeptidase activity"/>
    <property type="evidence" value="ECO:0007669"/>
    <property type="project" value="InterPro"/>
</dbReference>
<dbReference type="AlphaFoldDB" id="A0AAV8VUJ5"/>
<dbReference type="EMBL" id="JANEYG010000033">
    <property type="protein sequence ID" value="KAJ8917541.1"/>
    <property type="molecule type" value="Genomic_DNA"/>
</dbReference>
<organism evidence="2 3">
    <name type="scientific">Exocentrus adspersus</name>
    <dbReference type="NCBI Taxonomy" id="1586481"/>
    <lineage>
        <taxon>Eukaryota</taxon>
        <taxon>Metazoa</taxon>
        <taxon>Ecdysozoa</taxon>
        <taxon>Arthropoda</taxon>
        <taxon>Hexapoda</taxon>
        <taxon>Insecta</taxon>
        <taxon>Pterygota</taxon>
        <taxon>Neoptera</taxon>
        <taxon>Endopterygota</taxon>
        <taxon>Coleoptera</taxon>
        <taxon>Polyphaga</taxon>
        <taxon>Cucujiformia</taxon>
        <taxon>Chrysomeloidea</taxon>
        <taxon>Cerambycidae</taxon>
        <taxon>Lamiinae</taxon>
        <taxon>Acanthocinini</taxon>
        <taxon>Exocentrus</taxon>
    </lineage>
</organism>
<keyword evidence="1" id="KW-0645">Protease</keyword>
<sequence>RILFQFWAAYVPCDSQYKDAVQLTLEQIDVIRRFTEQYHPRLTLCTSSEGPIVPTKICPEKKPEHGGLTSFGKSVIKEMNRLGMIVDLSHVSVNTMRDALEVSKAPVIFSHSSAHALCNSTRNVPDETLRKLALNKGVIMVNFYSLFLTCKEVSTIADAVAHINHIREVAGVDSVGLGAGYDGINFVPQGLEDVSSYPALFAELIGTGKWSVEDLKKLAGLNFLRVFQQAEKIRDEFKKANVPPYEDVLTPKPKENNCTSQANF</sequence>
<dbReference type="PANTHER" id="PTHR10443:SF47">
    <property type="entry name" value="DIPEPTIDASE"/>
    <property type="match status" value="1"/>
</dbReference>
<keyword evidence="1" id="KW-0862">Zinc</keyword>
<dbReference type="GO" id="GO:0098552">
    <property type="term" value="C:side of membrane"/>
    <property type="evidence" value="ECO:0007669"/>
    <property type="project" value="UniProtKB-KW"/>
</dbReference>
<keyword evidence="3" id="KW-1185">Reference proteome</keyword>
<reference evidence="2 3" key="1">
    <citation type="journal article" date="2023" name="Insect Mol. Biol.">
        <title>Genome sequencing provides insights into the evolution of gene families encoding plant cell wall-degrading enzymes in longhorned beetles.</title>
        <authorList>
            <person name="Shin N.R."/>
            <person name="Okamura Y."/>
            <person name="Kirsch R."/>
            <person name="Pauchet Y."/>
        </authorList>
    </citation>
    <scope>NUCLEOTIDE SEQUENCE [LARGE SCALE GENOMIC DNA]</scope>
    <source>
        <strain evidence="2">EAD_L_NR</strain>
    </source>
</reference>
<dbReference type="GO" id="GO:0006508">
    <property type="term" value="P:proteolysis"/>
    <property type="evidence" value="ECO:0007669"/>
    <property type="project" value="UniProtKB-KW"/>
</dbReference>
<dbReference type="InterPro" id="IPR032466">
    <property type="entry name" value="Metal_Hydrolase"/>
</dbReference>
<keyword evidence="1" id="KW-0482">Metalloprotease</keyword>
<keyword evidence="1" id="KW-0325">Glycoprotein</keyword>
<comment type="cofactor">
    <cofactor evidence="1">
        <name>Zn(2+)</name>
        <dbReference type="ChEBI" id="CHEBI:29105"/>
    </cofactor>
</comment>
<keyword evidence="1" id="KW-0449">Lipoprotein</keyword>
<dbReference type="GO" id="GO:0046872">
    <property type="term" value="F:metal ion binding"/>
    <property type="evidence" value="ECO:0007669"/>
    <property type="project" value="UniProtKB-UniRule"/>
</dbReference>
<accession>A0AAV8VUJ5</accession>
<feature type="non-terminal residue" evidence="2">
    <location>
        <position position="1"/>
    </location>
</feature>
<dbReference type="Proteomes" id="UP001159042">
    <property type="component" value="Unassembled WGS sequence"/>
</dbReference>
<dbReference type="PANTHER" id="PTHR10443">
    <property type="entry name" value="MICROSOMAL DIPEPTIDASE"/>
    <property type="match status" value="1"/>
</dbReference>
<name>A0AAV8VUJ5_9CUCU</name>
<comment type="subunit">
    <text evidence="1">Homodimer; disulfide-linked.</text>
</comment>
<keyword evidence="1" id="KW-0472">Membrane</keyword>
<keyword evidence="1" id="KW-0336">GPI-anchor</keyword>
<comment type="subcellular location">
    <subcellularLocation>
        <location evidence="1">Membrane</location>
        <topology evidence="1">Lipid-anchor</topology>
        <topology evidence="1">GPI-anchor</topology>
    </subcellularLocation>
</comment>
<dbReference type="SUPFAM" id="SSF51556">
    <property type="entry name" value="Metallo-dependent hydrolases"/>
    <property type="match status" value="1"/>
</dbReference>
<dbReference type="Pfam" id="PF01244">
    <property type="entry name" value="Peptidase_M19"/>
    <property type="match status" value="2"/>
</dbReference>
<keyword evidence="1" id="KW-0479">Metal-binding</keyword>
<evidence type="ECO:0000256" key="1">
    <source>
        <dbReference type="RuleBase" id="RU341113"/>
    </source>
</evidence>
<comment type="similarity">
    <text evidence="1">Belongs to the metallo-dependent hydrolases superfamily. Peptidase M19 family.</text>
</comment>
<dbReference type="Gene3D" id="3.20.20.140">
    <property type="entry name" value="Metal-dependent hydrolases"/>
    <property type="match status" value="2"/>
</dbReference>